<gene>
    <name evidence="5" type="primary">RE1_1931</name>
    <name evidence="5" type="ORF">CK203_061051</name>
</gene>
<reference evidence="5 6" key="1">
    <citation type="journal article" date="2018" name="PLoS Genet.">
        <title>Population sequencing reveals clonal diversity and ancestral inbreeding in the grapevine cultivar Chardonnay.</title>
        <authorList>
            <person name="Roach M.J."/>
            <person name="Johnson D.L."/>
            <person name="Bohlmann J."/>
            <person name="van Vuuren H.J."/>
            <person name="Jones S.J."/>
            <person name="Pretorius I.S."/>
            <person name="Schmidt S.A."/>
            <person name="Borneman A.R."/>
        </authorList>
    </citation>
    <scope>NUCLEOTIDE SEQUENCE [LARGE SCALE GENOMIC DNA]</scope>
    <source>
        <strain evidence="6">cv. Chardonnay</strain>
        <tissue evidence="5">Leaf</tissue>
    </source>
</reference>
<dbReference type="CDD" id="cd09272">
    <property type="entry name" value="RNase_HI_RT_Ty1"/>
    <property type="match status" value="1"/>
</dbReference>
<dbReference type="InterPro" id="IPR013103">
    <property type="entry name" value="RVT_2"/>
</dbReference>
<dbReference type="GO" id="GO:0003676">
    <property type="term" value="F:nucleic acid binding"/>
    <property type="evidence" value="ECO:0007669"/>
    <property type="project" value="InterPro"/>
</dbReference>
<feature type="domain" description="CCHC-type" evidence="4">
    <location>
        <begin position="103"/>
        <end position="116"/>
    </location>
</feature>
<dbReference type="Pfam" id="PF25597">
    <property type="entry name" value="SH3_retrovirus"/>
    <property type="match status" value="1"/>
</dbReference>
<keyword evidence="2" id="KW-0862">Zinc</keyword>
<dbReference type="PANTHER" id="PTHR11439">
    <property type="entry name" value="GAG-POL-RELATED RETROTRANSPOSON"/>
    <property type="match status" value="1"/>
</dbReference>
<name>A0A438GLF3_VITVI</name>
<keyword evidence="1" id="KW-0645">Protease</keyword>
<dbReference type="Pfam" id="PF07727">
    <property type="entry name" value="RVT_2"/>
    <property type="match status" value="1"/>
</dbReference>
<organism evidence="5 6">
    <name type="scientific">Vitis vinifera</name>
    <name type="common">Grape</name>
    <dbReference type="NCBI Taxonomy" id="29760"/>
    <lineage>
        <taxon>Eukaryota</taxon>
        <taxon>Viridiplantae</taxon>
        <taxon>Streptophyta</taxon>
        <taxon>Embryophyta</taxon>
        <taxon>Tracheophyta</taxon>
        <taxon>Spermatophyta</taxon>
        <taxon>Magnoliopsida</taxon>
        <taxon>eudicotyledons</taxon>
        <taxon>Gunneridae</taxon>
        <taxon>Pentapetalae</taxon>
        <taxon>rosids</taxon>
        <taxon>Vitales</taxon>
        <taxon>Vitaceae</taxon>
        <taxon>Viteae</taxon>
        <taxon>Vitis</taxon>
    </lineage>
</organism>
<dbReference type="InterPro" id="IPR057670">
    <property type="entry name" value="SH3_retrovirus"/>
</dbReference>
<dbReference type="AlphaFoldDB" id="A0A438GLF3"/>
<dbReference type="PANTHER" id="PTHR11439:SF517">
    <property type="entry name" value="CYSTEINE-RICH RLK (RECEPTOR-LIKE PROTEIN KINASE) 8"/>
    <property type="match status" value="1"/>
</dbReference>
<protein>
    <submittedName>
        <fullName evidence="5">Retrovirus-related Pol polyprotein from transposon RE1</fullName>
    </submittedName>
</protein>
<dbReference type="SUPFAM" id="SSF56672">
    <property type="entry name" value="DNA/RNA polymerases"/>
    <property type="match status" value="1"/>
</dbReference>
<dbReference type="Pfam" id="PF22936">
    <property type="entry name" value="Pol_BBD"/>
    <property type="match status" value="1"/>
</dbReference>
<dbReference type="InterPro" id="IPR036875">
    <property type="entry name" value="Znf_CCHC_sf"/>
</dbReference>
<proteinExistence type="predicted"/>
<evidence type="ECO:0000256" key="1">
    <source>
        <dbReference type="ARBA" id="ARBA00022750"/>
    </source>
</evidence>
<dbReference type="InterPro" id="IPR043502">
    <property type="entry name" value="DNA/RNA_pol_sf"/>
</dbReference>
<dbReference type="PROSITE" id="PS50158">
    <property type="entry name" value="ZF_CCHC"/>
    <property type="match status" value="1"/>
</dbReference>
<dbReference type="InterPro" id="IPR054722">
    <property type="entry name" value="PolX-like_BBD"/>
</dbReference>
<keyword evidence="2" id="KW-0863">Zinc-finger</keyword>
<keyword evidence="1" id="KW-0378">Hydrolase</keyword>
<accession>A0A438GLF3</accession>
<evidence type="ECO:0000259" key="4">
    <source>
        <dbReference type="PROSITE" id="PS50158"/>
    </source>
</evidence>
<dbReference type="InterPro" id="IPR001878">
    <property type="entry name" value="Znf_CCHC"/>
</dbReference>
<evidence type="ECO:0000313" key="6">
    <source>
        <dbReference type="Proteomes" id="UP000288805"/>
    </source>
</evidence>
<comment type="caution">
    <text evidence="5">The sequence shown here is derived from an EMBL/GenBank/DDBJ whole genome shotgun (WGS) entry which is preliminary data.</text>
</comment>
<evidence type="ECO:0000256" key="2">
    <source>
        <dbReference type="PROSITE-ProRule" id="PRU00047"/>
    </source>
</evidence>
<keyword evidence="1" id="KW-0064">Aspartyl protease</keyword>
<sequence>MKKKYQGSTRTKRQQLQALRSEFEMLRMKPGESVSDFFSRTMAIINKISVDRGRGKGRGVRGARDGGRGRGRRGNFRADEDQPDFQNRGRGRNQQFDKSKVECFRCHKFGHYRSECYTKLPNDKEKREKSNYAEKKEVETLLMVVQVNEQPQAEVWYVDTDCSNHMCGSIFFCFLNEGFCSTVSFGDCSTVNVMGKGDINIRTKNGFVETISNVFYVPDLKSNLLSAGQLQEKGYIITIQKGACEIYDPSRGAIVVVQMGSNRLFPLKIESVQSFLMAEVKDLSWLWHFRCGHLNFVCEECVVGKQHRSQFPQGKSRRAKNVLELVHSDIYDPINPTSNGEWCIGEKKRTILNMVRSLLARGKIPKSFWPEAVNWSIHVLNKSPTFFVQNMTLEEAWSGRKPTVDNFKIFGCIAYAHVPDEKMKKLDDKGEKCVFLGRLAWMQDFEVTGVQSDNYDTIAHYALLSDCDPITFQEAIKDLKWHKAMNEEIMSIEKNNSWELVELPKGQKSIGVKWVYKTKLNKDGGVDKYKARLVAKGYKQEFRVDYKEVFAPVAKLDTIHLVLSMVAQNSWFIHQLDMKSAFLHGELEEEVYIEQPLVQSSTGVFSSQKKYALKILDKFMLKDCNSVITPSEVGLKLSKSGAGKRVDSTLYKQIVGSLMYLTSTRPDIMHIVNLIGRYMENPTEVHLLAAKRIFYYLKGTVDFGILYKRGEKSSLIGFSNSDYAITWSSKKQQIVTLSTTEVEFVAAALSSCQVIWLRRLLEVLYNQQQGPTVIYCDNLSAIKLSKNLVLHGRSKHIDVRYYFLRDLCKDGVIDLVFCKSEDQIANILTKPLKPTVFMKLRSMLGVCSSKEVVAASGKALQIDS</sequence>
<keyword evidence="2" id="KW-0479">Metal-binding</keyword>
<dbReference type="SUPFAM" id="SSF57756">
    <property type="entry name" value="Retrovirus zinc finger-like domains"/>
    <property type="match status" value="1"/>
</dbReference>
<dbReference type="EMBL" id="QGNW01000401">
    <property type="protein sequence ID" value="RVW73046.1"/>
    <property type="molecule type" value="Genomic_DNA"/>
</dbReference>
<feature type="region of interest" description="Disordered" evidence="3">
    <location>
        <begin position="52"/>
        <end position="93"/>
    </location>
</feature>
<dbReference type="GO" id="GO:0008270">
    <property type="term" value="F:zinc ion binding"/>
    <property type="evidence" value="ECO:0007669"/>
    <property type="project" value="UniProtKB-KW"/>
</dbReference>
<evidence type="ECO:0000313" key="5">
    <source>
        <dbReference type="EMBL" id="RVW73046.1"/>
    </source>
</evidence>
<dbReference type="Proteomes" id="UP000288805">
    <property type="component" value="Unassembled WGS sequence"/>
</dbReference>
<dbReference type="GO" id="GO:0004190">
    <property type="term" value="F:aspartic-type endopeptidase activity"/>
    <property type="evidence" value="ECO:0007669"/>
    <property type="project" value="UniProtKB-KW"/>
</dbReference>
<evidence type="ECO:0000256" key="3">
    <source>
        <dbReference type="SAM" id="MobiDB-lite"/>
    </source>
</evidence>